<keyword evidence="4" id="KW-0805">Transcription regulation</keyword>
<organism evidence="8 9">
    <name type="scientific">Oedothorax gibbosus</name>
    <dbReference type="NCBI Taxonomy" id="931172"/>
    <lineage>
        <taxon>Eukaryota</taxon>
        <taxon>Metazoa</taxon>
        <taxon>Ecdysozoa</taxon>
        <taxon>Arthropoda</taxon>
        <taxon>Chelicerata</taxon>
        <taxon>Arachnida</taxon>
        <taxon>Araneae</taxon>
        <taxon>Araneomorphae</taxon>
        <taxon>Entelegynae</taxon>
        <taxon>Araneoidea</taxon>
        <taxon>Linyphiidae</taxon>
        <taxon>Erigoninae</taxon>
        <taxon>Oedothorax</taxon>
    </lineage>
</organism>
<dbReference type="EMBL" id="JAFNEN010000224">
    <property type="protein sequence ID" value="KAG8189000.1"/>
    <property type="molecule type" value="Genomic_DNA"/>
</dbReference>
<evidence type="ECO:0000256" key="7">
    <source>
        <dbReference type="ARBA" id="ARBA00031961"/>
    </source>
</evidence>
<evidence type="ECO:0000313" key="9">
    <source>
        <dbReference type="Proteomes" id="UP000827092"/>
    </source>
</evidence>
<gene>
    <name evidence="8" type="ORF">JTE90_019012</name>
</gene>
<evidence type="ECO:0000256" key="5">
    <source>
        <dbReference type="ARBA" id="ARBA00023163"/>
    </source>
</evidence>
<evidence type="ECO:0000256" key="1">
    <source>
        <dbReference type="ARBA" id="ARBA00004123"/>
    </source>
</evidence>
<evidence type="ECO:0000256" key="4">
    <source>
        <dbReference type="ARBA" id="ARBA00023015"/>
    </source>
</evidence>
<name>A0AAV6UWX7_9ARAC</name>
<evidence type="ECO:0000313" key="8">
    <source>
        <dbReference type="EMBL" id="KAG8189000.1"/>
    </source>
</evidence>
<sequence length="1367" mass="157206">MDETPEETAKIKVDRYIGEVLYENELIQAFHGYITITADEMRQKHEEYKEGLQLMFTSFTEEELAPGLTYFVLRISDVHMPKLKLLICLLAYGVEKNYVSPKLVCETLLKCENLNYLTHEHFWILSFTLIDKVISSIDYKGVRDLLKVILEKAHAIKSSNNVNVMDSLRAMERVLNTIFDRNNCLLPSYLILDELQKKMPKKGIYPHWKFSGLVANFIDSFRPTAQMCSNSLFKEIRGEEPLYKLVPIVGISSTLGNVWKLDPNTVKAPLKGLLPYNTELFLPQTSLLRYVLEQSYSRELVCNMLGFSKQSKTRCPALEEQLVELLVSAMHKSENDPDNMEEGGPTQLLWQHLSSQLIYFVLFQFVSFPHLIELLYSKLVGQNLRKGRDHLMWVLLQFISGSIQKNHLNDFRPFMKLYDLLYPEKEALPVPDITKTSCTHAFAPVCIWIHLIKKAHVDKANLYRKLPNALSLHLEYLQNNANETELASHLNTDYLVSLLCNAYSTNQEYFTKPMGVLVEALYGTPKQPATSSGPTVPLSMTLLDSITVHTKMSLIHNIVSYVLGLAQNVSKCSTDANAQPKLSQSNHGLSPALVETYSRLLVYSEIESLGIKSFITHLLPVVFRSHAWGILHTLLEMFSYRLHHFQPNYRVQLLIHLHSLAGVTQTNQTQLHICVESTALKLIAGMGNSEVQPQLSRLPTEPKTLLSNDSEELNKVLVLTIARAIHITGSESLSGTWCNDILSTIMQHTPHSWSSFTLQCFPKILQDFFASNKTPLENKAQLKRSVEEEYRKWKTMSNENDIILHFSHQGSSSLFLCLLWKMLLDQDRISTIAYEILDRIGARALSSHLRTFADFLVYEFSMTALGQHVSKYVDALNDLIWKCHVIQIDRLILCLALRTFEGNEAQVSFLIIHMLVIKSNEFKSRALEFVKNNSPEHWKQSDWHEKHLTFHRVYEEKFYFEGLRDLNTKKNSNHTYLPVYFGNVCLRFLPVMDIVIHRFIECPPVSFQDQLLEQLGCLYKFHDSPLTYLYNTLHFYEQKLKDCPVLKKKLVSIIIGSLKDIRPEGWALSESYLKYIQDSSDSSDEPSWVPDHEYYCKLIGRLVDTLSGKSLFPHTDWRFNEFPNQGAHALHVTCIELMALPVSTQSVGNALLDIILKGRTVTIYSNMVAYMNAVGLVLTSLPEPFMTVLNDRIVETIQSPLVTKPLDIMDPFHMFDFAATFNTRVEICCSYVVGLTHSVWYHASLGQICTLPVLLKERFKPVIKTEEQFLFVLHLVSPFFQRFCMDKTRYAMEITVELYEMLEAVDKNCEQLEYIDSICDLLYHIKYQFIGDAIKNEIEKSIRNLRPAIQRKLRFITHLNVEELSVS</sequence>
<keyword evidence="5" id="KW-0804">Transcription</keyword>
<comment type="caution">
    <text evidence="8">The sequence shown here is derived from an EMBL/GenBank/DDBJ whole genome shotgun (WGS) entry which is preliminary data.</text>
</comment>
<dbReference type="PANTHER" id="PTHR12691:SF10">
    <property type="entry name" value="MEDIATOR OF RNA POLYMERASE II TRANSCRIPTION SUBUNIT 23"/>
    <property type="match status" value="1"/>
</dbReference>
<dbReference type="GO" id="GO:0010628">
    <property type="term" value="P:positive regulation of gene expression"/>
    <property type="evidence" value="ECO:0007669"/>
    <property type="project" value="TreeGrafter"/>
</dbReference>
<dbReference type="GO" id="GO:0016592">
    <property type="term" value="C:mediator complex"/>
    <property type="evidence" value="ECO:0007669"/>
    <property type="project" value="TreeGrafter"/>
</dbReference>
<comment type="subcellular location">
    <subcellularLocation>
        <location evidence="1">Nucleus</location>
    </subcellularLocation>
</comment>
<evidence type="ECO:0000256" key="3">
    <source>
        <dbReference type="ARBA" id="ARBA00019696"/>
    </source>
</evidence>
<dbReference type="GO" id="GO:0006357">
    <property type="term" value="P:regulation of transcription by RNA polymerase II"/>
    <property type="evidence" value="ECO:0007669"/>
    <property type="project" value="TreeGrafter"/>
</dbReference>
<keyword evidence="9" id="KW-1185">Reference proteome</keyword>
<dbReference type="Pfam" id="PF11573">
    <property type="entry name" value="Med23"/>
    <property type="match status" value="1"/>
</dbReference>
<dbReference type="InterPro" id="IPR021629">
    <property type="entry name" value="Mediator_Med23"/>
</dbReference>
<proteinExistence type="inferred from homology"/>
<reference evidence="8 9" key="1">
    <citation type="journal article" date="2022" name="Nat. Ecol. Evol.">
        <title>A masculinizing supergene underlies an exaggerated male reproductive morph in a spider.</title>
        <authorList>
            <person name="Hendrickx F."/>
            <person name="De Corte Z."/>
            <person name="Sonet G."/>
            <person name="Van Belleghem S.M."/>
            <person name="Kostlbacher S."/>
            <person name="Vangestel C."/>
        </authorList>
    </citation>
    <scope>NUCLEOTIDE SEQUENCE [LARGE SCALE GENOMIC DNA]</scope>
    <source>
        <strain evidence="8">W744_W776</strain>
    </source>
</reference>
<keyword evidence="6" id="KW-0539">Nucleus</keyword>
<dbReference type="GO" id="GO:0005667">
    <property type="term" value="C:transcription regulator complex"/>
    <property type="evidence" value="ECO:0007669"/>
    <property type="project" value="TreeGrafter"/>
</dbReference>
<evidence type="ECO:0000256" key="6">
    <source>
        <dbReference type="ARBA" id="ARBA00023242"/>
    </source>
</evidence>
<dbReference type="Proteomes" id="UP000827092">
    <property type="component" value="Unassembled WGS sequence"/>
</dbReference>
<evidence type="ECO:0000256" key="2">
    <source>
        <dbReference type="ARBA" id="ARBA00010222"/>
    </source>
</evidence>
<dbReference type="PANTHER" id="PTHR12691">
    <property type="entry name" value="MEDIATOR OF RNA POLYMERASE II TRANSCRIPTION SUBUNIT 23"/>
    <property type="match status" value="1"/>
</dbReference>
<comment type="similarity">
    <text evidence="2">Belongs to the Mediator complex subunit 23 family.</text>
</comment>
<accession>A0AAV6UWX7</accession>
<protein>
    <recommendedName>
        <fullName evidence="3">Mediator of RNA polymerase II transcription subunit 23</fullName>
    </recommendedName>
    <alternativeName>
        <fullName evidence="7">Mediator complex subunit 23</fullName>
    </alternativeName>
</protein>